<evidence type="ECO:0000259" key="2">
    <source>
        <dbReference type="Pfam" id="PF04909"/>
    </source>
</evidence>
<evidence type="ECO:0000313" key="3">
    <source>
        <dbReference type="EMBL" id="SNT74216.1"/>
    </source>
</evidence>
<keyword evidence="4" id="KW-1185">Reference proteome</keyword>
<dbReference type="GO" id="GO:0016787">
    <property type="term" value="F:hydrolase activity"/>
    <property type="evidence" value="ECO:0007669"/>
    <property type="project" value="InterPro"/>
</dbReference>
<dbReference type="SUPFAM" id="SSF51556">
    <property type="entry name" value="Metallo-dependent hydrolases"/>
    <property type="match status" value="1"/>
</dbReference>
<feature type="domain" description="Amidohydrolase-related" evidence="2">
    <location>
        <begin position="2"/>
        <end position="273"/>
    </location>
</feature>
<name>A0A239PW87_9PROT</name>
<reference evidence="3 4" key="1">
    <citation type="submission" date="2017-07" db="EMBL/GenBank/DDBJ databases">
        <authorList>
            <person name="Sun Z.S."/>
            <person name="Albrecht U."/>
            <person name="Echele G."/>
            <person name="Lee C.C."/>
        </authorList>
    </citation>
    <scope>NUCLEOTIDE SEQUENCE [LARGE SCALE GENOMIC DNA]</scope>
    <source>
        <strain evidence="3 4">CGMCC 1.12710</strain>
    </source>
</reference>
<dbReference type="AlphaFoldDB" id="A0A239PW87"/>
<dbReference type="OrthoDB" id="7183088at2"/>
<dbReference type="Pfam" id="PF04909">
    <property type="entry name" value="Amidohydro_2"/>
    <property type="match status" value="1"/>
</dbReference>
<protein>
    <submittedName>
        <fullName evidence="3">L-fuconolactonase</fullName>
    </submittedName>
</protein>
<evidence type="ECO:0000313" key="4">
    <source>
        <dbReference type="Proteomes" id="UP000198346"/>
    </source>
</evidence>
<dbReference type="Proteomes" id="UP000198346">
    <property type="component" value="Unassembled WGS sequence"/>
</dbReference>
<comment type="similarity">
    <text evidence="1">Belongs to the metallo-dependent hydrolases superfamily.</text>
</comment>
<organism evidence="3 4">
    <name type="scientific">Amphiplicatus metriothermophilus</name>
    <dbReference type="NCBI Taxonomy" id="1519374"/>
    <lineage>
        <taxon>Bacteria</taxon>
        <taxon>Pseudomonadati</taxon>
        <taxon>Pseudomonadota</taxon>
        <taxon>Alphaproteobacteria</taxon>
        <taxon>Parvularculales</taxon>
        <taxon>Parvularculaceae</taxon>
        <taxon>Amphiplicatus</taxon>
    </lineage>
</organism>
<accession>A0A239PW87</accession>
<dbReference type="PANTHER" id="PTHR43569">
    <property type="entry name" value="AMIDOHYDROLASE"/>
    <property type="match status" value="1"/>
</dbReference>
<dbReference type="RefSeq" id="WP_089412585.1">
    <property type="nucleotide sequence ID" value="NZ_FZQA01000004.1"/>
</dbReference>
<evidence type="ECO:0000256" key="1">
    <source>
        <dbReference type="ARBA" id="ARBA00038310"/>
    </source>
</evidence>
<dbReference type="InterPro" id="IPR052350">
    <property type="entry name" value="Metallo-dep_Lactonases"/>
</dbReference>
<dbReference type="InterPro" id="IPR032466">
    <property type="entry name" value="Metal_Hydrolase"/>
</dbReference>
<gene>
    <name evidence="3" type="ORF">SAMN06297382_2126</name>
</gene>
<dbReference type="Gene3D" id="3.20.20.140">
    <property type="entry name" value="Metal-dependent hydrolases"/>
    <property type="match status" value="1"/>
</dbReference>
<sequence length="282" mass="30786">MIDAHFHLWRIGENGCRWPPPDLKAIYRTFGLEEFEALARPLGVTGAVLVQSQPNDADTRYLIRTARESDFILGVCGWCALDAPHAPAQVRALAREPKLRALRPMLQDLDDERWIAEADIGNAITAMIEAGLAFDALARPRHLPALIAFKRRHDGLALIVDHGAKPDIGAGDLESWAALMSEIARLPNTYCKLSGLLAEAPPGAGADALRPYVEVMLARFGPKRVMWGGDWPVLNLASAYEPWLRLAQTLCAGLAPAEREWVFGETARSAYGLAAKPQGNGP</sequence>
<proteinExistence type="inferred from homology"/>
<dbReference type="InterPro" id="IPR006680">
    <property type="entry name" value="Amidohydro-rel"/>
</dbReference>
<dbReference type="PANTHER" id="PTHR43569:SF2">
    <property type="entry name" value="AMIDOHYDROLASE-RELATED DOMAIN-CONTAINING PROTEIN"/>
    <property type="match status" value="1"/>
</dbReference>
<dbReference type="EMBL" id="FZQA01000004">
    <property type="protein sequence ID" value="SNT74216.1"/>
    <property type="molecule type" value="Genomic_DNA"/>
</dbReference>